<protein>
    <submittedName>
        <fullName evidence="1">Uncharacterized protein</fullName>
    </submittedName>
</protein>
<name>A0A0J8B6I1_BETVV</name>
<accession>A0A0J8B6I1</accession>
<dbReference type="Gramene" id="KMS96596">
    <property type="protein sequence ID" value="KMS96596"/>
    <property type="gene ID" value="BVRB_8g201660"/>
</dbReference>
<reference evidence="1 2" key="1">
    <citation type="journal article" date="2014" name="Nature">
        <title>The genome of the recently domesticated crop plant sugar beet (Beta vulgaris).</title>
        <authorList>
            <person name="Dohm J.C."/>
            <person name="Minoche A.E."/>
            <person name="Holtgrawe D."/>
            <person name="Capella-Gutierrez S."/>
            <person name="Zakrzewski F."/>
            <person name="Tafer H."/>
            <person name="Rupp O."/>
            <person name="Sorensen T.R."/>
            <person name="Stracke R."/>
            <person name="Reinhardt R."/>
            <person name="Goesmann A."/>
            <person name="Kraft T."/>
            <person name="Schulz B."/>
            <person name="Stadler P.F."/>
            <person name="Schmidt T."/>
            <person name="Gabaldon T."/>
            <person name="Lehrach H."/>
            <person name="Weisshaar B."/>
            <person name="Himmelbauer H."/>
        </authorList>
    </citation>
    <scope>NUCLEOTIDE SEQUENCE [LARGE SCALE GENOMIC DNA]</scope>
    <source>
        <tissue evidence="1">Taproot</tissue>
    </source>
</reference>
<gene>
    <name evidence="1" type="ORF">BVRB_8g201660</name>
</gene>
<dbReference type="AlphaFoldDB" id="A0A0J8B6I1"/>
<dbReference type="Proteomes" id="UP000035740">
    <property type="component" value="Unassembled WGS sequence"/>
</dbReference>
<evidence type="ECO:0000313" key="2">
    <source>
        <dbReference type="Proteomes" id="UP000035740"/>
    </source>
</evidence>
<sequence length="97" mass="10874">MKKKELLMGRLAVRGRAGRLRVGGRVEGLWVRGGQSGCAQQVNNPPVHQPINLGKIREGNANKNQLRYRYRIQFCYQIPEQPNSSSYLLSAAINAPQ</sequence>
<dbReference type="EMBL" id="KQ090368">
    <property type="protein sequence ID" value="KMS96596.1"/>
    <property type="molecule type" value="Genomic_DNA"/>
</dbReference>
<keyword evidence="2" id="KW-1185">Reference proteome</keyword>
<proteinExistence type="predicted"/>
<organism evidence="1 2">
    <name type="scientific">Beta vulgaris subsp. vulgaris</name>
    <name type="common">Beet</name>
    <dbReference type="NCBI Taxonomy" id="3555"/>
    <lineage>
        <taxon>Eukaryota</taxon>
        <taxon>Viridiplantae</taxon>
        <taxon>Streptophyta</taxon>
        <taxon>Embryophyta</taxon>
        <taxon>Tracheophyta</taxon>
        <taxon>Spermatophyta</taxon>
        <taxon>Magnoliopsida</taxon>
        <taxon>eudicotyledons</taxon>
        <taxon>Gunneridae</taxon>
        <taxon>Pentapetalae</taxon>
        <taxon>Caryophyllales</taxon>
        <taxon>Chenopodiaceae</taxon>
        <taxon>Betoideae</taxon>
        <taxon>Beta</taxon>
    </lineage>
</organism>
<evidence type="ECO:0000313" key="1">
    <source>
        <dbReference type="EMBL" id="KMS96596.1"/>
    </source>
</evidence>